<dbReference type="PANTHER" id="PTHR11070">
    <property type="entry name" value="UVRD / RECB / PCRA DNA HELICASE FAMILY MEMBER"/>
    <property type="match status" value="1"/>
</dbReference>
<dbReference type="EC" id="5.6.2.4" evidence="7"/>
<dbReference type="GO" id="GO:0000724">
    <property type="term" value="P:double-strand break repair via homologous recombination"/>
    <property type="evidence" value="ECO:0007669"/>
    <property type="project" value="TreeGrafter"/>
</dbReference>
<dbReference type="GO" id="GO:0016887">
    <property type="term" value="F:ATP hydrolysis activity"/>
    <property type="evidence" value="ECO:0007669"/>
    <property type="project" value="RHEA"/>
</dbReference>
<dbReference type="InterPro" id="IPR014017">
    <property type="entry name" value="DNA_helicase_UvrD-like_C"/>
</dbReference>
<comment type="catalytic activity">
    <reaction evidence="8">
        <text>ATP + H2O = ADP + phosphate + H(+)</text>
        <dbReference type="Rhea" id="RHEA:13065"/>
        <dbReference type="ChEBI" id="CHEBI:15377"/>
        <dbReference type="ChEBI" id="CHEBI:15378"/>
        <dbReference type="ChEBI" id="CHEBI:30616"/>
        <dbReference type="ChEBI" id="CHEBI:43474"/>
        <dbReference type="ChEBI" id="CHEBI:456216"/>
        <dbReference type="EC" id="5.6.2.4"/>
    </reaction>
</comment>
<evidence type="ECO:0000256" key="1">
    <source>
        <dbReference type="ARBA" id="ARBA00022741"/>
    </source>
</evidence>
<dbReference type="SUPFAM" id="SSF52540">
    <property type="entry name" value="P-loop containing nucleoside triphosphate hydrolases"/>
    <property type="match status" value="1"/>
</dbReference>
<evidence type="ECO:0000313" key="12">
    <source>
        <dbReference type="Proteomes" id="UP000239731"/>
    </source>
</evidence>
<dbReference type="Gene3D" id="3.40.50.300">
    <property type="entry name" value="P-loop containing nucleotide triphosphate hydrolases"/>
    <property type="match status" value="2"/>
</dbReference>
<dbReference type="GO" id="GO:0031297">
    <property type="term" value="P:replication fork processing"/>
    <property type="evidence" value="ECO:0007669"/>
    <property type="project" value="TreeGrafter"/>
</dbReference>
<evidence type="ECO:0000256" key="9">
    <source>
        <dbReference type="PROSITE-ProRule" id="PRU00560"/>
    </source>
</evidence>
<dbReference type="InterPro" id="IPR000212">
    <property type="entry name" value="DNA_helicase_UvrD/REP"/>
</dbReference>
<dbReference type="PANTHER" id="PTHR11070:SF30">
    <property type="entry name" value="F-BOX DNA HELICASE 1"/>
    <property type="match status" value="1"/>
</dbReference>
<evidence type="ECO:0000256" key="6">
    <source>
        <dbReference type="ARBA" id="ARBA00034617"/>
    </source>
</evidence>
<dbReference type="AlphaFoldDB" id="A0A2T0HP99"/>
<keyword evidence="5" id="KW-0413">Isomerase</keyword>
<dbReference type="GO" id="GO:0043138">
    <property type="term" value="F:3'-5' DNA helicase activity"/>
    <property type="evidence" value="ECO:0007669"/>
    <property type="project" value="UniProtKB-EC"/>
</dbReference>
<accession>A0A2T0HP99</accession>
<organism evidence="11 12">
    <name type="scientific">Pseudomonas fluorescens</name>
    <dbReference type="NCBI Taxonomy" id="294"/>
    <lineage>
        <taxon>Bacteria</taxon>
        <taxon>Pseudomonadati</taxon>
        <taxon>Pseudomonadota</taxon>
        <taxon>Gammaproteobacteria</taxon>
        <taxon>Pseudomonadales</taxon>
        <taxon>Pseudomonadaceae</taxon>
        <taxon>Pseudomonas</taxon>
    </lineage>
</organism>
<evidence type="ECO:0000256" key="4">
    <source>
        <dbReference type="ARBA" id="ARBA00022840"/>
    </source>
</evidence>
<sequence>MQWTQEQQPIVDSTAEKLLVQAFAGTGKTTTLVGYATHHASVKMLYLCYNKPVELAAKGRFPRNVVCKTAHGLAYAVYGSQYAAKQTNNLRLTDIARAINTQDWELVRDVLSTLNNFMASADNELGRGHFPRFQGQRMLTSAQERFLDNALAVAKAIWNRMIDLQDTGMSITHDGYLKLYQLSKPDLSQRFKAILLDEGQDVNPVIADLVRIQRICKVTVGDPHQQIYRFRGAEDALNSDWMADAERHYLTQSFRFGPAVAHVANIILFYKGETRKLQGLGPKTQVKRALPEDLPHRTYIHRTVTGVIENALSLVASNPKIYWVGGIDSYSLRDLEDLYLFSRNQNQAVQNRKLLRDYRDFSQYVEIAEVSQDTEMLRSIKIIAAYPDLPQRIQTLRARSVDNELDATITLTTGHKAKGLEWDFVSLYDDFSADPLSPDIDQGRKDDELNLLYVAVTRAMKILALNSMVLSIMQRYVDARTPSTSQLMDNRINSDNSVSSS</sequence>
<keyword evidence="2 9" id="KW-0378">Hydrolase</keyword>
<dbReference type="RefSeq" id="WP_056791239.1">
    <property type="nucleotide sequence ID" value="NZ_JBHFFI010000150.1"/>
</dbReference>
<dbReference type="Pfam" id="PF13361">
    <property type="entry name" value="UvrD_C"/>
    <property type="match status" value="1"/>
</dbReference>
<reference evidence="11 12" key="1">
    <citation type="submission" date="2018-03" db="EMBL/GenBank/DDBJ databases">
        <title>Blue discolouration in mozzarella cheese caused by Pseudomonas fluorescens.</title>
        <authorList>
            <person name="Chiesa F."/>
            <person name="Dalmasso A."/>
            <person name="Lomonaco S."/>
        </authorList>
    </citation>
    <scope>NUCLEOTIDE SEQUENCE [LARGE SCALE GENOMIC DNA]</scope>
    <source>
        <strain evidence="11 12">11293</strain>
    </source>
</reference>
<evidence type="ECO:0000313" key="11">
    <source>
        <dbReference type="EMBL" id="PRW84922.1"/>
    </source>
</evidence>
<evidence type="ECO:0000259" key="10">
    <source>
        <dbReference type="PROSITE" id="PS51198"/>
    </source>
</evidence>
<proteinExistence type="predicted"/>
<feature type="domain" description="UvrD-like helicase ATP-binding" evidence="10">
    <location>
        <begin position="1"/>
        <end position="257"/>
    </location>
</feature>
<feature type="binding site" evidence="9">
    <location>
        <begin position="22"/>
        <end position="29"/>
    </location>
    <ligand>
        <name>ATP</name>
        <dbReference type="ChEBI" id="CHEBI:30616"/>
    </ligand>
</feature>
<comment type="catalytic activity">
    <reaction evidence="6">
        <text>Couples ATP hydrolysis with the unwinding of duplex DNA by translocating in the 3'-5' direction.</text>
        <dbReference type="EC" id="5.6.2.4"/>
    </reaction>
</comment>
<evidence type="ECO:0000256" key="8">
    <source>
        <dbReference type="ARBA" id="ARBA00048988"/>
    </source>
</evidence>
<evidence type="ECO:0000256" key="5">
    <source>
        <dbReference type="ARBA" id="ARBA00023235"/>
    </source>
</evidence>
<dbReference type="Pfam" id="PF00580">
    <property type="entry name" value="UvrD-helicase"/>
    <property type="match status" value="1"/>
</dbReference>
<comment type="caution">
    <text evidence="11">The sequence shown here is derived from an EMBL/GenBank/DDBJ whole genome shotgun (WGS) entry which is preliminary data.</text>
</comment>
<name>A0A2T0HP99_PSEFL</name>
<dbReference type="GO" id="GO:0005524">
    <property type="term" value="F:ATP binding"/>
    <property type="evidence" value="ECO:0007669"/>
    <property type="project" value="UniProtKB-UniRule"/>
</dbReference>
<dbReference type="PROSITE" id="PS51198">
    <property type="entry name" value="UVRD_HELICASE_ATP_BIND"/>
    <property type="match status" value="1"/>
</dbReference>
<dbReference type="GO" id="GO:0003677">
    <property type="term" value="F:DNA binding"/>
    <property type="evidence" value="ECO:0007669"/>
    <property type="project" value="InterPro"/>
</dbReference>
<keyword evidence="1 9" id="KW-0547">Nucleotide-binding</keyword>
<gene>
    <name evidence="11" type="ORF">C7A10_27960</name>
</gene>
<evidence type="ECO:0000256" key="2">
    <source>
        <dbReference type="ARBA" id="ARBA00022801"/>
    </source>
</evidence>
<dbReference type="InterPro" id="IPR014016">
    <property type="entry name" value="UvrD-like_ATP-bd"/>
</dbReference>
<evidence type="ECO:0000256" key="3">
    <source>
        <dbReference type="ARBA" id="ARBA00022806"/>
    </source>
</evidence>
<dbReference type="InterPro" id="IPR027417">
    <property type="entry name" value="P-loop_NTPase"/>
</dbReference>
<keyword evidence="3 9" id="KW-0347">Helicase</keyword>
<keyword evidence="4 9" id="KW-0067">ATP-binding</keyword>
<dbReference type="EMBL" id="PVUH01000027">
    <property type="protein sequence ID" value="PRW84922.1"/>
    <property type="molecule type" value="Genomic_DNA"/>
</dbReference>
<evidence type="ECO:0000256" key="7">
    <source>
        <dbReference type="ARBA" id="ARBA00034808"/>
    </source>
</evidence>
<dbReference type="Proteomes" id="UP000239731">
    <property type="component" value="Unassembled WGS sequence"/>
</dbReference>
<protein>
    <recommendedName>
        <fullName evidence="7">DNA 3'-5' helicase</fullName>
        <ecNumber evidence="7">5.6.2.4</ecNumber>
    </recommendedName>
</protein>